<accession>A0A5N6C0T5</accession>
<comment type="caution">
    <text evidence="1">The sequence shown here is derived from an EMBL/GenBank/DDBJ whole genome shotgun (WGS) entry which is preliminary data.</text>
</comment>
<gene>
    <name evidence="1" type="ORF">FH610_005985</name>
</gene>
<evidence type="ECO:0000313" key="2">
    <source>
        <dbReference type="Proteomes" id="UP000313066"/>
    </source>
</evidence>
<sequence length="426" mass="46918">MSDDLPAWAVRLRAERRNRLWSQREMARRLVEAADEDVRPRLPSRETMIRRIKAYEAGHNRPGDPYRVLYARAFGLTEAELFGEDRGHGSRDADEGCGVVGWRQCVTARYDIPMDPADAGVTTHLPHHGPVAPEVVMYFLEQLPGHYRADMWLGPRHLIPTVATQAELIKELAQAADAPVRRGLLGAGVAYAALLGWLYQDAGDLGRARAWRAVALDMAHRSQDPQLISYALTNKAMLAVDLDDGRMVVDYTEAALADEAKLCPKVRILALVHQAHGHSMLPAKNKDLVDRLLDRAAVLVDRVDDEYPWGNACRRTLGYIDVQRATAYLRLGAYREAVALWDRILGTAPESARRDNGVFWARQAAALAAVPEPERVVQIASAAASVVGGTGSARLRKEIKAVSRHATAWAGTGPGRDLADIVAQFA</sequence>
<dbReference type="CDD" id="cd00093">
    <property type="entry name" value="HTH_XRE"/>
    <property type="match status" value="1"/>
</dbReference>
<dbReference type="InterPro" id="IPR001387">
    <property type="entry name" value="Cro/C1-type_HTH"/>
</dbReference>
<reference evidence="1 2" key="1">
    <citation type="submission" date="2019-10" db="EMBL/GenBank/DDBJ databases">
        <title>Nonomuraea sp. nov., isolated from Phyllanthus amarus.</title>
        <authorList>
            <person name="Klykleung N."/>
            <person name="Tanasupawat S."/>
        </authorList>
    </citation>
    <scope>NUCLEOTIDE SEQUENCE [LARGE SCALE GENOMIC DNA]</scope>
    <source>
        <strain evidence="1 2">CR1-09</strain>
    </source>
</reference>
<dbReference type="EMBL" id="VDMA02000003">
    <property type="protein sequence ID" value="KAB8186364.1"/>
    <property type="molecule type" value="Genomic_DNA"/>
</dbReference>
<keyword evidence="2" id="KW-1185">Reference proteome</keyword>
<dbReference type="Proteomes" id="UP000313066">
    <property type="component" value="Unassembled WGS sequence"/>
</dbReference>
<dbReference type="RefSeq" id="WP_139573299.1">
    <property type="nucleotide sequence ID" value="NZ_VDMA02000003.1"/>
</dbReference>
<dbReference type="InterPro" id="IPR010982">
    <property type="entry name" value="Lambda_DNA-bd_dom_sf"/>
</dbReference>
<proteinExistence type="predicted"/>
<dbReference type="Gene3D" id="1.10.260.40">
    <property type="entry name" value="lambda repressor-like DNA-binding domains"/>
    <property type="match status" value="1"/>
</dbReference>
<organism evidence="1 2">
    <name type="scientific">Microbispora catharanthi</name>
    <dbReference type="NCBI Taxonomy" id="1712871"/>
    <lineage>
        <taxon>Bacteria</taxon>
        <taxon>Bacillati</taxon>
        <taxon>Actinomycetota</taxon>
        <taxon>Actinomycetes</taxon>
        <taxon>Streptosporangiales</taxon>
        <taxon>Streptosporangiaceae</taxon>
        <taxon>Microbispora</taxon>
    </lineage>
</organism>
<protein>
    <submittedName>
        <fullName evidence="1">Twin-arginine translocation pathway signal</fullName>
    </submittedName>
</protein>
<name>A0A5N6C0T5_9ACTN</name>
<evidence type="ECO:0000313" key="1">
    <source>
        <dbReference type="EMBL" id="KAB8186364.1"/>
    </source>
</evidence>
<dbReference type="InterPro" id="IPR011990">
    <property type="entry name" value="TPR-like_helical_dom_sf"/>
</dbReference>
<dbReference type="SUPFAM" id="SSF48452">
    <property type="entry name" value="TPR-like"/>
    <property type="match status" value="1"/>
</dbReference>
<dbReference type="AlphaFoldDB" id="A0A5N6C0T5"/>
<dbReference type="GO" id="GO:0003677">
    <property type="term" value="F:DNA binding"/>
    <property type="evidence" value="ECO:0007669"/>
    <property type="project" value="InterPro"/>
</dbReference>